<accession>A0ABV7L5D9</accession>
<keyword evidence="2" id="KW-0812">Transmembrane</keyword>
<dbReference type="EMBL" id="JBHRTR010000034">
    <property type="protein sequence ID" value="MFC3229759.1"/>
    <property type="molecule type" value="Genomic_DNA"/>
</dbReference>
<evidence type="ECO:0008006" key="5">
    <source>
        <dbReference type="Google" id="ProtNLM"/>
    </source>
</evidence>
<keyword evidence="4" id="KW-1185">Reference proteome</keyword>
<organism evidence="3 4">
    <name type="scientific">Marinibaculum pumilum</name>
    <dbReference type="NCBI Taxonomy" id="1766165"/>
    <lineage>
        <taxon>Bacteria</taxon>
        <taxon>Pseudomonadati</taxon>
        <taxon>Pseudomonadota</taxon>
        <taxon>Alphaproteobacteria</taxon>
        <taxon>Rhodospirillales</taxon>
        <taxon>Rhodospirillaceae</taxon>
        <taxon>Marinibaculum</taxon>
    </lineage>
</organism>
<dbReference type="Proteomes" id="UP001595528">
    <property type="component" value="Unassembled WGS sequence"/>
</dbReference>
<comment type="caution">
    <text evidence="3">The sequence shown here is derived from an EMBL/GenBank/DDBJ whole genome shotgun (WGS) entry which is preliminary data.</text>
</comment>
<dbReference type="RefSeq" id="WP_379904262.1">
    <property type="nucleotide sequence ID" value="NZ_JBHRTR010000034.1"/>
</dbReference>
<feature type="compositionally biased region" description="Gly residues" evidence="1">
    <location>
        <begin position="1"/>
        <end position="18"/>
    </location>
</feature>
<feature type="region of interest" description="Disordered" evidence="1">
    <location>
        <begin position="1"/>
        <end position="27"/>
    </location>
</feature>
<feature type="transmembrane region" description="Helical" evidence="2">
    <location>
        <begin position="34"/>
        <end position="65"/>
    </location>
</feature>
<keyword evidence="2" id="KW-1133">Transmembrane helix</keyword>
<feature type="transmembrane region" description="Helical" evidence="2">
    <location>
        <begin position="328"/>
        <end position="349"/>
    </location>
</feature>
<gene>
    <name evidence="3" type="ORF">ACFOGJ_21095</name>
</gene>
<reference evidence="4" key="1">
    <citation type="journal article" date="2019" name="Int. J. Syst. Evol. Microbiol.">
        <title>The Global Catalogue of Microorganisms (GCM) 10K type strain sequencing project: providing services to taxonomists for standard genome sequencing and annotation.</title>
        <authorList>
            <consortium name="The Broad Institute Genomics Platform"/>
            <consortium name="The Broad Institute Genome Sequencing Center for Infectious Disease"/>
            <person name="Wu L."/>
            <person name="Ma J."/>
        </authorList>
    </citation>
    <scope>NUCLEOTIDE SEQUENCE [LARGE SCALE GENOMIC DNA]</scope>
    <source>
        <strain evidence="4">KCTC 42964</strain>
    </source>
</reference>
<evidence type="ECO:0000313" key="3">
    <source>
        <dbReference type="EMBL" id="MFC3229759.1"/>
    </source>
</evidence>
<evidence type="ECO:0000256" key="1">
    <source>
        <dbReference type="SAM" id="MobiDB-lite"/>
    </source>
</evidence>
<protein>
    <recommendedName>
        <fullName evidence="5">RING-type E3 ubiquitin transferase</fullName>
    </recommendedName>
</protein>
<name>A0ABV7L5D9_9PROT</name>
<proteinExistence type="predicted"/>
<sequence length="371" mass="40444">MSGAQGGPQAGTAGAGRPHGGRRPDHGNRRRFRWLLTAALFLIPAILGLFFAYALLGLFVLGGLWGARAALRQAREIADTPTSKIRSAAQGHVEIVARGSAVDQDGAAIRAPLSDSPCCYWKLEAQRRVKRPKGRSEWRTQASARMPPDLLPLSDGTATCWVAIAEAEVHAGEGTTRAADDAERQAVAHLFPAAQQRLLSRDGAWRLVETRLPADRDLYAMGRFTSYRSNEQPFDDSWAHRLAGMDERAPAVLRNLAQIALDRSAEARAAATARWWQEMRRLEGIGPDAPLGGTAMAHVLSADWRSGRNRPLVVSDRPERRLIRHYRLMAAACLAIALAVAAVLAVILAQQHPETVQALLARFGLPPQPKE</sequence>
<evidence type="ECO:0000313" key="4">
    <source>
        <dbReference type="Proteomes" id="UP001595528"/>
    </source>
</evidence>
<keyword evidence="2" id="KW-0472">Membrane</keyword>
<evidence type="ECO:0000256" key="2">
    <source>
        <dbReference type="SAM" id="Phobius"/>
    </source>
</evidence>